<reference evidence="2" key="1">
    <citation type="submission" date="2022-10" db="EMBL/GenBank/DDBJ databases">
        <authorList>
            <person name="Chen Y."/>
            <person name="Dougan E. K."/>
            <person name="Chan C."/>
            <person name="Rhodes N."/>
            <person name="Thang M."/>
        </authorList>
    </citation>
    <scope>NUCLEOTIDE SEQUENCE</scope>
</reference>
<feature type="signal peptide" evidence="1">
    <location>
        <begin position="1"/>
        <end position="22"/>
    </location>
</feature>
<dbReference type="AlphaFoldDB" id="A0A9P1D165"/>
<accession>A0A9P1D165</accession>
<keyword evidence="1" id="KW-0732">Signal</keyword>
<dbReference type="EMBL" id="CAMXCT010002834">
    <property type="protein sequence ID" value="CAI4000737.1"/>
    <property type="molecule type" value="Genomic_DNA"/>
</dbReference>
<feature type="chain" id="PRO_5043271004" evidence="1">
    <location>
        <begin position="23"/>
        <end position="172"/>
    </location>
</feature>
<evidence type="ECO:0000313" key="2">
    <source>
        <dbReference type="EMBL" id="CAI4000737.1"/>
    </source>
</evidence>
<evidence type="ECO:0000256" key="1">
    <source>
        <dbReference type="SAM" id="SignalP"/>
    </source>
</evidence>
<dbReference type="EMBL" id="CAMXCT020002834">
    <property type="protein sequence ID" value="CAL1154112.1"/>
    <property type="molecule type" value="Genomic_DNA"/>
</dbReference>
<organism evidence="2">
    <name type="scientific">Cladocopium goreaui</name>
    <dbReference type="NCBI Taxonomy" id="2562237"/>
    <lineage>
        <taxon>Eukaryota</taxon>
        <taxon>Sar</taxon>
        <taxon>Alveolata</taxon>
        <taxon>Dinophyceae</taxon>
        <taxon>Suessiales</taxon>
        <taxon>Symbiodiniaceae</taxon>
        <taxon>Cladocopium</taxon>
    </lineage>
</organism>
<dbReference type="EMBL" id="CAMXCT030002834">
    <property type="protein sequence ID" value="CAL4788049.1"/>
    <property type="molecule type" value="Genomic_DNA"/>
</dbReference>
<evidence type="ECO:0000313" key="4">
    <source>
        <dbReference type="Proteomes" id="UP001152797"/>
    </source>
</evidence>
<keyword evidence="4" id="KW-1185">Reference proteome</keyword>
<evidence type="ECO:0000313" key="3">
    <source>
        <dbReference type="EMBL" id="CAL4788049.1"/>
    </source>
</evidence>
<dbReference type="Proteomes" id="UP001152797">
    <property type="component" value="Unassembled WGS sequence"/>
</dbReference>
<reference evidence="3 4" key="2">
    <citation type="submission" date="2024-05" db="EMBL/GenBank/DDBJ databases">
        <authorList>
            <person name="Chen Y."/>
            <person name="Shah S."/>
            <person name="Dougan E. K."/>
            <person name="Thang M."/>
            <person name="Chan C."/>
        </authorList>
    </citation>
    <scope>NUCLEOTIDE SEQUENCE [LARGE SCALE GENOMIC DNA]</scope>
</reference>
<dbReference type="OrthoDB" id="421874at2759"/>
<sequence length="172" mass="19111">MARLRVLRASLLALTLTFWSRAWVASRRGVVHGMLALPLPALADVIRLQQAPLPKEYRDSLVPAAQALKEALEAEESVGDAFIGEEAEKTLSGLEQKAGQLIQKYGERYMSERGLRPDDPLRDNQAYFLMEDAVNIFEVAVKTDQLPKARGKLIAKLQEVLDLAEKVGIQES</sequence>
<protein>
    <submittedName>
        <fullName evidence="2">Uncharacterized protein</fullName>
    </submittedName>
</protein>
<gene>
    <name evidence="2" type="ORF">C1SCF055_LOCUS26836</name>
</gene>
<name>A0A9P1D165_9DINO</name>
<comment type="caution">
    <text evidence="2">The sequence shown here is derived from an EMBL/GenBank/DDBJ whole genome shotgun (WGS) entry which is preliminary data.</text>
</comment>
<proteinExistence type="predicted"/>